<evidence type="ECO:0000256" key="1">
    <source>
        <dbReference type="SAM" id="MobiDB-lite"/>
    </source>
</evidence>
<dbReference type="EMBL" id="GL379842">
    <property type="protein sequence ID" value="EGT53556.1"/>
    <property type="molecule type" value="Genomic_DNA"/>
</dbReference>
<name>G0N623_CAEBE</name>
<reference evidence="3" key="1">
    <citation type="submission" date="2011-07" db="EMBL/GenBank/DDBJ databases">
        <authorList>
            <consortium name="Caenorhabditis brenneri Sequencing and Analysis Consortium"/>
            <person name="Wilson R.K."/>
        </authorList>
    </citation>
    <scope>NUCLEOTIDE SEQUENCE [LARGE SCALE GENOMIC DNA]</scope>
    <source>
        <strain evidence="3">PB2801</strain>
    </source>
</reference>
<organism evidence="3">
    <name type="scientific">Caenorhabditis brenneri</name>
    <name type="common">Nematode worm</name>
    <dbReference type="NCBI Taxonomy" id="135651"/>
    <lineage>
        <taxon>Eukaryota</taxon>
        <taxon>Metazoa</taxon>
        <taxon>Ecdysozoa</taxon>
        <taxon>Nematoda</taxon>
        <taxon>Chromadorea</taxon>
        <taxon>Rhabditida</taxon>
        <taxon>Rhabditina</taxon>
        <taxon>Rhabditomorpha</taxon>
        <taxon>Rhabditoidea</taxon>
        <taxon>Rhabditidae</taxon>
        <taxon>Peloderinae</taxon>
        <taxon>Caenorhabditis</taxon>
    </lineage>
</organism>
<evidence type="ECO:0000313" key="2">
    <source>
        <dbReference type="EMBL" id="EGT53556.1"/>
    </source>
</evidence>
<accession>G0N623</accession>
<dbReference type="AlphaFoldDB" id="G0N623"/>
<dbReference type="Proteomes" id="UP000008068">
    <property type="component" value="Unassembled WGS sequence"/>
</dbReference>
<proteinExistence type="predicted"/>
<feature type="compositionally biased region" description="Acidic residues" evidence="1">
    <location>
        <begin position="1"/>
        <end position="12"/>
    </location>
</feature>
<dbReference type="HOGENOM" id="CLU_1939967_0_0_1"/>
<feature type="region of interest" description="Disordered" evidence="1">
    <location>
        <begin position="1"/>
        <end position="83"/>
    </location>
</feature>
<sequence>MNDSFTVDEEVEKDPTMSPRAADYSEYWVEAKGLTSETRSSGSTGSPEKSSPRGKRRRSSDQLGTEPPLVGISSDTSSSLDARQHLVQVDNHIDYTESESIASPSFINHYSEELMSGNRFSGSTSIDDSH</sequence>
<protein>
    <submittedName>
        <fullName evidence="2">Uncharacterized protein</fullName>
    </submittedName>
</protein>
<feature type="compositionally biased region" description="Low complexity" evidence="1">
    <location>
        <begin position="33"/>
        <end position="49"/>
    </location>
</feature>
<gene>
    <name evidence="2" type="ORF">CAEBREN_11615</name>
</gene>
<evidence type="ECO:0000313" key="3">
    <source>
        <dbReference type="Proteomes" id="UP000008068"/>
    </source>
</evidence>
<keyword evidence="3" id="KW-1185">Reference proteome</keyword>
<dbReference type="InParanoid" id="G0N623"/>